<gene>
    <name evidence="2" type="ORF">LPJ61_006418</name>
</gene>
<sequence length="228" mass="24707">MEGGMADLAQRLRAEQSKVRRLEGRTATLETQMRSLRQTMLNVFQQATFELDRLGDQDPAAVPVDLPASRPADSPAAGPSVAAAAKDEVARPDTSAPLSRSACADGGRRRSSGARLLDSPELGPTGQHALPDHRTKPKDTEDDQIEADCISLYPSEDGRAARRRGRADPLSGHTMYGTPEDEGLSTRYNPSERPTEEGSVWKRKLGARNPSPVRTTGIDTKQNRSHGN</sequence>
<evidence type="ECO:0000256" key="1">
    <source>
        <dbReference type="SAM" id="MobiDB-lite"/>
    </source>
</evidence>
<accession>A0A9W7XV12</accession>
<dbReference type="EMBL" id="JANBOI010003100">
    <property type="protein sequence ID" value="KAJ1718952.1"/>
    <property type="molecule type" value="Genomic_DNA"/>
</dbReference>
<feature type="compositionally biased region" description="Low complexity" evidence="1">
    <location>
        <begin position="71"/>
        <end position="84"/>
    </location>
</feature>
<feature type="region of interest" description="Disordered" evidence="1">
    <location>
        <begin position="1"/>
        <end position="26"/>
    </location>
</feature>
<dbReference type="AlphaFoldDB" id="A0A9W7XV12"/>
<feature type="region of interest" description="Disordered" evidence="1">
    <location>
        <begin position="56"/>
        <end position="228"/>
    </location>
</feature>
<evidence type="ECO:0000313" key="3">
    <source>
        <dbReference type="Proteomes" id="UP001143981"/>
    </source>
</evidence>
<keyword evidence="3" id="KW-1185">Reference proteome</keyword>
<proteinExistence type="predicted"/>
<feature type="compositionally biased region" description="Basic and acidic residues" evidence="1">
    <location>
        <begin position="130"/>
        <end position="139"/>
    </location>
</feature>
<protein>
    <submittedName>
        <fullName evidence="2">Uncharacterized protein</fullName>
    </submittedName>
</protein>
<comment type="caution">
    <text evidence="2">The sequence shown here is derived from an EMBL/GenBank/DDBJ whole genome shotgun (WGS) entry which is preliminary data.</text>
</comment>
<feature type="compositionally biased region" description="Basic and acidic residues" evidence="1">
    <location>
        <begin position="10"/>
        <end position="24"/>
    </location>
</feature>
<evidence type="ECO:0000313" key="2">
    <source>
        <dbReference type="EMBL" id="KAJ1718952.1"/>
    </source>
</evidence>
<feature type="non-terminal residue" evidence="2">
    <location>
        <position position="228"/>
    </location>
</feature>
<feature type="compositionally biased region" description="Polar residues" evidence="1">
    <location>
        <begin position="212"/>
        <end position="222"/>
    </location>
</feature>
<organism evidence="2 3">
    <name type="scientific">Coemansia biformis</name>
    <dbReference type="NCBI Taxonomy" id="1286918"/>
    <lineage>
        <taxon>Eukaryota</taxon>
        <taxon>Fungi</taxon>
        <taxon>Fungi incertae sedis</taxon>
        <taxon>Zoopagomycota</taxon>
        <taxon>Kickxellomycotina</taxon>
        <taxon>Kickxellomycetes</taxon>
        <taxon>Kickxellales</taxon>
        <taxon>Kickxellaceae</taxon>
        <taxon>Coemansia</taxon>
    </lineage>
</organism>
<name>A0A9W7XV12_9FUNG</name>
<reference evidence="2" key="1">
    <citation type="submission" date="2022-07" db="EMBL/GenBank/DDBJ databases">
        <title>Phylogenomic reconstructions and comparative analyses of Kickxellomycotina fungi.</title>
        <authorList>
            <person name="Reynolds N.K."/>
            <person name="Stajich J.E."/>
            <person name="Barry K."/>
            <person name="Grigoriev I.V."/>
            <person name="Crous P."/>
            <person name="Smith M.E."/>
        </authorList>
    </citation>
    <scope>NUCLEOTIDE SEQUENCE</scope>
    <source>
        <strain evidence="2">BCRC 34381</strain>
    </source>
</reference>
<dbReference type="Proteomes" id="UP001143981">
    <property type="component" value="Unassembled WGS sequence"/>
</dbReference>